<evidence type="ECO:0000313" key="2">
    <source>
        <dbReference type="EMBL" id="ANI15681.1"/>
    </source>
</evidence>
<dbReference type="RefSeq" id="WP_064583401.1">
    <property type="nucleotide sequence ID" value="NZ_CP015878.1"/>
</dbReference>
<dbReference type="PANTHER" id="PTHR13812:SF19">
    <property type="entry name" value="KETIMINE REDUCTASE MU-CRYSTALLIN"/>
    <property type="match status" value="1"/>
</dbReference>
<dbReference type="InterPro" id="IPR003462">
    <property type="entry name" value="ODC_Mu_crystall"/>
</dbReference>
<dbReference type="GO" id="GO:0005737">
    <property type="term" value="C:cytoplasm"/>
    <property type="evidence" value="ECO:0007669"/>
    <property type="project" value="TreeGrafter"/>
</dbReference>
<dbReference type="EMBL" id="CP015878">
    <property type="protein sequence ID" value="ANI15681.1"/>
    <property type="molecule type" value="Genomic_DNA"/>
</dbReference>
<dbReference type="Proteomes" id="UP000077748">
    <property type="component" value="Chromosome"/>
</dbReference>
<dbReference type="PIRSF" id="PIRSF001439">
    <property type="entry name" value="CryM"/>
    <property type="match status" value="1"/>
</dbReference>
<evidence type="ECO:0000256" key="1">
    <source>
        <dbReference type="ARBA" id="ARBA00008903"/>
    </source>
</evidence>
<dbReference type="Gene3D" id="3.30.1780.10">
    <property type="entry name" value="ornithine cyclodeaminase, domain 1"/>
    <property type="match status" value="1"/>
</dbReference>
<comment type="similarity">
    <text evidence="1">Belongs to the ornithine cyclodeaminase/mu-crystallin family.</text>
</comment>
<proteinExistence type="inferred from homology"/>
<dbReference type="AlphaFoldDB" id="A0A1A9KE23"/>
<gene>
    <name evidence="2" type="ORF">A9C11_17595</name>
</gene>
<evidence type="ECO:0000313" key="3">
    <source>
        <dbReference type="Proteomes" id="UP000077748"/>
    </source>
</evidence>
<dbReference type="GO" id="GO:0016491">
    <property type="term" value="F:oxidoreductase activity"/>
    <property type="evidence" value="ECO:0007669"/>
    <property type="project" value="UniProtKB-ARBA"/>
</dbReference>
<reference evidence="2 3" key="1">
    <citation type="submission" date="2016-05" db="EMBL/GenBank/DDBJ databases">
        <title>Genome Sequence of Pseudomonas citronellolis Strain SJTE-3, an Estrogens and Persistent Organic Pollutants degradation strain.</title>
        <authorList>
            <person name="Liang R."/>
        </authorList>
    </citation>
    <scope>NUCLEOTIDE SEQUENCE [LARGE SCALE GENOMIC DNA]</scope>
    <source>
        <strain evidence="2 3">SJTE-3</strain>
    </source>
</reference>
<protein>
    <submittedName>
        <fullName evidence="2">Ornithine cyclodeaminase</fullName>
    </submittedName>
</protein>
<sequence>MQMIDAAQIRALLDWEGVLQALQQAHLGARPAGDSYFIGDAEYGLFSRGVVLPGYGAGVKVCSIYPAGNAATPPVPTEQAAFIVIDEASKAIAAILDGPEITRWKTAADSALAARKLSREDSAVLLVMGAGPIAQALADAYLHIRPSLREVLLWNRTAAKLMATCAELQARGVNARIVDDLDPAVARADIIASATSAPTPLIRGELVRPGTHLDLVGGYRADMREADDQAVANARIFVDDRGSAACAGDILGPLQAGVIQPGQIEGDLYDLCQRNPFARAATERTLYKNAGGAHLDLVVCQYALGRLKARAKGLGA</sequence>
<dbReference type="PANTHER" id="PTHR13812">
    <property type="entry name" value="KETIMINE REDUCTASE MU-CRYSTALLIN"/>
    <property type="match status" value="1"/>
</dbReference>
<dbReference type="SUPFAM" id="SSF51735">
    <property type="entry name" value="NAD(P)-binding Rossmann-fold domains"/>
    <property type="match status" value="1"/>
</dbReference>
<dbReference type="InterPro" id="IPR036291">
    <property type="entry name" value="NAD(P)-bd_dom_sf"/>
</dbReference>
<accession>A0A1A9KE23</accession>
<name>A0A1A9KE23_9PSED</name>
<dbReference type="GO" id="GO:0019752">
    <property type="term" value="P:carboxylic acid metabolic process"/>
    <property type="evidence" value="ECO:0007669"/>
    <property type="project" value="UniProtKB-ARBA"/>
</dbReference>
<dbReference type="InterPro" id="IPR023401">
    <property type="entry name" value="ODC_N"/>
</dbReference>
<dbReference type="FunFam" id="3.40.50.720:FF:000311">
    <property type="entry name" value="Ornithine cyclodeaminase"/>
    <property type="match status" value="1"/>
</dbReference>
<dbReference type="Gene3D" id="3.40.50.720">
    <property type="entry name" value="NAD(P)-binding Rossmann-like Domain"/>
    <property type="match status" value="1"/>
</dbReference>
<dbReference type="Pfam" id="PF02423">
    <property type="entry name" value="OCD_Mu_crystall"/>
    <property type="match status" value="1"/>
</dbReference>
<organism evidence="2 3">
    <name type="scientific">Pseudomonas citronellolis</name>
    <dbReference type="NCBI Taxonomy" id="53408"/>
    <lineage>
        <taxon>Bacteria</taxon>
        <taxon>Pseudomonadati</taxon>
        <taxon>Pseudomonadota</taxon>
        <taxon>Gammaproteobacteria</taxon>
        <taxon>Pseudomonadales</taxon>
        <taxon>Pseudomonadaceae</taxon>
        <taxon>Pseudomonas</taxon>
    </lineage>
</organism>